<dbReference type="GO" id="GO:0005524">
    <property type="term" value="F:ATP binding"/>
    <property type="evidence" value="ECO:0007669"/>
    <property type="project" value="UniProtKB-UniRule"/>
</dbReference>
<accession>A0AAU1ZZ67</accession>
<dbReference type="AlphaFoldDB" id="A0AAU1ZZ67"/>
<dbReference type="PROSITE" id="PS00108">
    <property type="entry name" value="PROTEIN_KINASE_ST"/>
    <property type="match status" value="1"/>
</dbReference>
<name>A0AAU1ZZ67_9ACTN</name>
<feature type="region of interest" description="Disordered" evidence="6">
    <location>
        <begin position="306"/>
        <end position="357"/>
    </location>
</feature>
<protein>
    <submittedName>
        <fullName evidence="8">Protein kinase</fullName>
    </submittedName>
</protein>
<organism evidence="8">
    <name type="scientific">Streptomyces sp. NBC_00093</name>
    <dbReference type="NCBI Taxonomy" id="2975649"/>
    <lineage>
        <taxon>Bacteria</taxon>
        <taxon>Bacillati</taxon>
        <taxon>Actinomycetota</taxon>
        <taxon>Actinomycetes</taxon>
        <taxon>Kitasatosporales</taxon>
        <taxon>Streptomycetaceae</taxon>
        <taxon>Streptomyces</taxon>
    </lineage>
</organism>
<reference evidence="8" key="1">
    <citation type="submission" date="2022-10" db="EMBL/GenBank/DDBJ databases">
        <title>The complete genomes of actinobacterial strains from the NBC collection.</title>
        <authorList>
            <person name="Joergensen T.S."/>
            <person name="Alvarez Arevalo M."/>
            <person name="Sterndorff E.B."/>
            <person name="Faurdal D."/>
            <person name="Vuksanovic O."/>
            <person name="Mourched A.-S."/>
            <person name="Charusanti P."/>
            <person name="Shaw S."/>
            <person name="Blin K."/>
            <person name="Weber T."/>
        </authorList>
    </citation>
    <scope>NUCLEOTIDE SEQUENCE</scope>
    <source>
        <strain evidence="8">NBC_00093</strain>
    </source>
</reference>
<dbReference type="InterPro" id="IPR000719">
    <property type="entry name" value="Prot_kinase_dom"/>
</dbReference>
<proteinExistence type="predicted"/>
<dbReference type="PANTHER" id="PTHR43289:SF34">
    <property type="entry name" value="SERINE_THREONINE-PROTEIN KINASE YBDM-RELATED"/>
    <property type="match status" value="1"/>
</dbReference>
<dbReference type="InterPro" id="IPR035992">
    <property type="entry name" value="Ricin_B-like_lectins"/>
</dbReference>
<dbReference type="Gene3D" id="2.80.10.50">
    <property type="match status" value="1"/>
</dbReference>
<evidence type="ECO:0000256" key="1">
    <source>
        <dbReference type="ARBA" id="ARBA00022679"/>
    </source>
</evidence>
<dbReference type="Pfam" id="PF00069">
    <property type="entry name" value="Pkinase"/>
    <property type="match status" value="1"/>
</dbReference>
<feature type="binding site" evidence="5">
    <location>
        <position position="50"/>
    </location>
    <ligand>
        <name>ATP</name>
        <dbReference type="ChEBI" id="CHEBI:30616"/>
    </ligand>
</feature>
<dbReference type="InterPro" id="IPR000772">
    <property type="entry name" value="Ricin_B_lectin"/>
</dbReference>
<feature type="compositionally biased region" description="Low complexity" evidence="6">
    <location>
        <begin position="456"/>
        <end position="484"/>
    </location>
</feature>
<dbReference type="PROSITE" id="PS50231">
    <property type="entry name" value="RICIN_B_LECTIN"/>
    <property type="match status" value="1"/>
</dbReference>
<dbReference type="InterPro" id="IPR011009">
    <property type="entry name" value="Kinase-like_dom_sf"/>
</dbReference>
<dbReference type="PROSITE" id="PS50011">
    <property type="entry name" value="PROTEIN_KINASE_DOM"/>
    <property type="match status" value="1"/>
</dbReference>
<dbReference type="CDD" id="cd23415">
    <property type="entry name" value="beta-trefoil_Ricin_AH"/>
    <property type="match status" value="1"/>
</dbReference>
<evidence type="ECO:0000256" key="4">
    <source>
        <dbReference type="ARBA" id="ARBA00022840"/>
    </source>
</evidence>
<gene>
    <name evidence="8" type="ORF">OHA22_18430</name>
</gene>
<evidence type="ECO:0000259" key="7">
    <source>
        <dbReference type="PROSITE" id="PS50011"/>
    </source>
</evidence>
<dbReference type="Pfam" id="PF00652">
    <property type="entry name" value="Ricin_B_lectin"/>
    <property type="match status" value="1"/>
</dbReference>
<dbReference type="PANTHER" id="PTHR43289">
    <property type="entry name" value="MITOGEN-ACTIVATED PROTEIN KINASE KINASE KINASE 20-RELATED"/>
    <property type="match status" value="1"/>
</dbReference>
<feature type="compositionally biased region" description="Polar residues" evidence="6">
    <location>
        <begin position="393"/>
        <end position="429"/>
    </location>
</feature>
<dbReference type="SUPFAM" id="SSF50370">
    <property type="entry name" value="Ricin B-like lectins"/>
    <property type="match status" value="1"/>
</dbReference>
<dbReference type="PROSITE" id="PS00107">
    <property type="entry name" value="PROTEIN_KINASE_ATP"/>
    <property type="match status" value="1"/>
</dbReference>
<sequence length="599" mass="62159">MLDLSGSGAGPLELRDPVRIGPIPIVGRLGSGGTGRVYLGVTEGRYTAVKLVLPELAEDEVFLQHFGQELDNLSRLPATATAPLLASDRDARPPWLATAYVPGLTLGDAIEAHGGGLPADALWLLLGEIASKLAAVHAMYVVHRDLKPSNIMLTLGGVTLIDFGFARATGQNRLTRTGMVVGTPAYMSPEQASGARQFTGATDVFALGLLLLFAASGKAPFGDGAGVEVLYRIVHQNPDLRAVRALDRELAEVVASCLDKDPEKRPSAAELLERAANRGPSGLPLWPRPITNLLDQRESFAATVPHIDEPDDQPDAPDAPSEPVAEEEPPSEKKPPSAEAGSPPQDVPSPRPSRRERRRVRALLTAVPVVLVGGTTLVVQLLPYVTAQQDETHATPSVSASASAKLTSPTPGTSASRTAKPSPSPSASRTSERNGSGSGSVQGSGDTDGSNDSDENASQAGSGNSSGSASKPTGGTPTSAASGTYRFRNGSNNQCLTGGYGPTGTGNCTDTPAVWTVERGSDGTFMLVNQDTDLCLRGGQSGLGTCDKSASVSWRNGSGGSLRSVADDACLDVNQFNSFATTSTCDSAATSQRWTKMSA</sequence>
<dbReference type="SUPFAM" id="SSF56112">
    <property type="entry name" value="Protein kinase-like (PK-like)"/>
    <property type="match status" value="1"/>
</dbReference>
<keyword evidence="2 5" id="KW-0547">Nucleotide-binding</keyword>
<dbReference type="Gene3D" id="3.30.200.20">
    <property type="entry name" value="Phosphorylase Kinase, domain 1"/>
    <property type="match status" value="1"/>
</dbReference>
<dbReference type="CDD" id="cd14014">
    <property type="entry name" value="STKc_PknB_like"/>
    <property type="match status" value="1"/>
</dbReference>
<dbReference type="Gene3D" id="1.10.510.10">
    <property type="entry name" value="Transferase(Phosphotransferase) domain 1"/>
    <property type="match status" value="1"/>
</dbReference>
<evidence type="ECO:0000256" key="5">
    <source>
        <dbReference type="PROSITE-ProRule" id="PRU10141"/>
    </source>
</evidence>
<dbReference type="GO" id="GO:0004674">
    <property type="term" value="F:protein serine/threonine kinase activity"/>
    <property type="evidence" value="ECO:0007669"/>
    <property type="project" value="TreeGrafter"/>
</dbReference>
<evidence type="ECO:0000256" key="3">
    <source>
        <dbReference type="ARBA" id="ARBA00022777"/>
    </source>
</evidence>
<feature type="region of interest" description="Disordered" evidence="6">
    <location>
        <begin position="393"/>
        <end position="486"/>
    </location>
</feature>
<keyword evidence="3 8" id="KW-0418">Kinase</keyword>
<dbReference type="InterPro" id="IPR017441">
    <property type="entry name" value="Protein_kinase_ATP_BS"/>
</dbReference>
<evidence type="ECO:0000256" key="2">
    <source>
        <dbReference type="ARBA" id="ARBA00022741"/>
    </source>
</evidence>
<dbReference type="EMBL" id="CP108222">
    <property type="protein sequence ID" value="WTT17374.1"/>
    <property type="molecule type" value="Genomic_DNA"/>
</dbReference>
<dbReference type="SMART" id="SM00220">
    <property type="entry name" value="S_TKc"/>
    <property type="match status" value="1"/>
</dbReference>
<feature type="domain" description="Protein kinase" evidence="7">
    <location>
        <begin position="23"/>
        <end position="286"/>
    </location>
</feature>
<dbReference type="InterPro" id="IPR008271">
    <property type="entry name" value="Ser/Thr_kinase_AS"/>
</dbReference>
<keyword evidence="1" id="KW-0808">Transferase</keyword>
<evidence type="ECO:0000313" key="8">
    <source>
        <dbReference type="EMBL" id="WTT17374.1"/>
    </source>
</evidence>
<evidence type="ECO:0000256" key="6">
    <source>
        <dbReference type="SAM" id="MobiDB-lite"/>
    </source>
</evidence>
<keyword evidence="4 5" id="KW-0067">ATP-binding</keyword>